<comment type="subcellular location">
    <subcellularLocation>
        <location evidence="1">Cell membrane</location>
        <topology evidence="1">Multi-pass membrane protein</topology>
    </subcellularLocation>
</comment>
<evidence type="ECO:0000256" key="3">
    <source>
        <dbReference type="ARBA" id="ARBA00022692"/>
    </source>
</evidence>
<organism evidence="8 9">
    <name type="scientific">Pseudomonas syringae pv. antirrhini</name>
    <dbReference type="NCBI Taxonomy" id="251702"/>
    <lineage>
        <taxon>Bacteria</taxon>
        <taxon>Pseudomonadati</taxon>
        <taxon>Pseudomonadota</taxon>
        <taxon>Gammaproteobacteria</taxon>
        <taxon>Pseudomonadales</taxon>
        <taxon>Pseudomonadaceae</taxon>
        <taxon>Pseudomonas</taxon>
    </lineage>
</organism>
<evidence type="ECO:0000256" key="1">
    <source>
        <dbReference type="ARBA" id="ARBA00004651"/>
    </source>
</evidence>
<feature type="transmembrane region" description="Helical" evidence="6">
    <location>
        <begin position="284"/>
        <end position="302"/>
    </location>
</feature>
<evidence type="ECO:0000256" key="2">
    <source>
        <dbReference type="ARBA" id="ARBA00022475"/>
    </source>
</evidence>
<feature type="transmembrane region" description="Helical" evidence="6">
    <location>
        <begin position="112"/>
        <end position="137"/>
    </location>
</feature>
<feature type="transmembrane region" description="Helical" evidence="6">
    <location>
        <begin position="21"/>
        <end position="40"/>
    </location>
</feature>
<dbReference type="Proteomes" id="UP000050425">
    <property type="component" value="Unassembled WGS sequence"/>
</dbReference>
<feature type="transmembrane region" description="Helical" evidence="6">
    <location>
        <begin position="173"/>
        <end position="196"/>
    </location>
</feature>
<dbReference type="InterPro" id="IPR011701">
    <property type="entry name" value="MFS"/>
</dbReference>
<dbReference type="PANTHER" id="PTHR43124:SF5">
    <property type="entry name" value="PURINE RIBONUCLEOSIDE EFFLUX PUMP NEPI"/>
    <property type="match status" value="1"/>
</dbReference>
<dbReference type="CDD" id="cd17324">
    <property type="entry name" value="MFS_NepI_like"/>
    <property type="match status" value="1"/>
</dbReference>
<name>A0A0P9KA74_9PSED</name>
<dbReference type="SUPFAM" id="SSF103473">
    <property type="entry name" value="MFS general substrate transporter"/>
    <property type="match status" value="1"/>
</dbReference>
<dbReference type="PROSITE" id="PS50850">
    <property type="entry name" value="MFS"/>
    <property type="match status" value="1"/>
</dbReference>
<evidence type="ECO:0000313" key="8">
    <source>
        <dbReference type="EMBL" id="KPW52716.1"/>
    </source>
</evidence>
<feature type="transmembrane region" description="Helical" evidence="6">
    <location>
        <begin position="251"/>
        <end position="272"/>
    </location>
</feature>
<dbReference type="InterPro" id="IPR050189">
    <property type="entry name" value="MFS_Efflux_Transporters"/>
</dbReference>
<evidence type="ECO:0000313" key="9">
    <source>
        <dbReference type="Proteomes" id="UP000050425"/>
    </source>
</evidence>
<keyword evidence="3 6" id="KW-0812">Transmembrane</keyword>
<dbReference type="GO" id="GO:0005886">
    <property type="term" value="C:plasma membrane"/>
    <property type="evidence" value="ECO:0007669"/>
    <property type="project" value="UniProtKB-SubCell"/>
</dbReference>
<protein>
    <recommendedName>
        <fullName evidence="7">Major facilitator superfamily (MFS) profile domain-containing protein</fullName>
    </recommendedName>
</protein>
<dbReference type="AlphaFoldDB" id="A0A0P9KA74"/>
<evidence type="ECO:0000256" key="6">
    <source>
        <dbReference type="SAM" id="Phobius"/>
    </source>
</evidence>
<keyword evidence="4 6" id="KW-1133">Transmembrane helix</keyword>
<feature type="transmembrane region" description="Helical" evidence="6">
    <location>
        <begin position="87"/>
        <end position="106"/>
    </location>
</feature>
<comment type="caution">
    <text evidence="8">The sequence shown here is derived from an EMBL/GenBank/DDBJ whole genome shotgun (WGS) entry which is preliminary data.</text>
</comment>
<dbReference type="PATRIC" id="fig|251702.3.peg.51"/>
<feature type="domain" description="Major facilitator superfamily (MFS) profile" evidence="7">
    <location>
        <begin position="1"/>
        <end position="397"/>
    </location>
</feature>
<feature type="transmembrane region" description="Helical" evidence="6">
    <location>
        <begin position="144"/>
        <end position="167"/>
    </location>
</feature>
<keyword evidence="2" id="KW-1003">Cell membrane</keyword>
<sequence length="397" mass="41937">MNMTTSTVMDQPEEKAKIGSAVGSMALCVAMLISSEFLPMSLLTPIADDLGVTQGMAGQAISVCGLFALLASLIAAPIASYFNRKRVLLTLTALLLVSLLITVVAPDFLTLMLARAILGLAIGAFWTLSTATVMQLVPVAKVPIALSMIFMGNAMATAFSGPIGAYVGEAVGWRTVFGGLIPIVLCVFIWQAVSLPNMKPGKKIRFVELFLLIKRRYVVFGMLGVMLSFSGALSAFTYFRPFLETETKVDSHSLSLLLLGLGLAGFVGTRFAGVMLQRGRLYPMLRFLPGVLAVVTLLLAAFGGSYWIAAAAMVAWGALWSAIPVCWSTWLGRELQDHPESGGGLMIASIQLSIMLGGAAGGHLLDTVNPASPLLGGSVLLILAALVIGNGNRLKRV</sequence>
<dbReference type="InterPro" id="IPR020846">
    <property type="entry name" value="MFS_dom"/>
</dbReference>
<reference evidence="8 9" key="1">
    <citation type="submission" date="2015-09" db="EMBL/GenBank/DDBJ databases">
        <title>Genome announcement of multiple Pseudomonas syringae strains.</title>
        <authorList>
            <person name="Thakur S."/>
            <person name="Wang P.W."/>
            <person name="Gong Y."/>
            <person name="Weir B.S."/>
            <person name="Guttman D.S."/>
        </authorList>
    </citation>
    <scope>NUCLEOTIDE SEQUENCE [LARGE SCALE GENOMIC DNA]</scope>
    <source>
        <strain evidence="8 9">ICMP4303</strain>
    </source>
</reference>
<feature type="transmembrane region" description="Helical" evidence="6">
    <location>
        <begin position="217"/>
        <end position="239"/>
    </location>
</feature>
<dbReference type="InterPro" id="IPR036259">
    <property type="entry name" value="MFS_trans_sf"/>
</dbReference>
<feature type="transmembrane region" description="Helical" evidence="6">
    <location>
        <begin position="60"/>
        <end position="80"/>
    </location>
</feature>
<evidence type="ECO:0000256" key="5">
    <source>
        <dbReference type="ARBA" id="ARBA00023136"/>
    </source>
</evidence>
<gene>
    <name evidence="8" type="ORF">ALO88_00027</name>
</gene>
<feature type="transmembrane region" description="Helical" evidence="6">
    <location>
        <begin position="371"/>
        <end position="389"/>
    </location>
</feature>
<proteinExistence type="predicted"/>
<accession>A0A0P9KA74</accession>
<feature type="transmembrane region" description="Helical" evidence="6">
    <location>
        <begin position="343"/>
        <end position="365"/>
    </location>
</feature>
<dbReference type="EMBL" id="LJPT01000009">
    <property type="protein sequence ID" value="KPW52716.1"/>
    <property type="molecule type" value="Genomic_DNA"/>
</dbReference>
<dbReference type="Gene3D" id="1.20.1250.20">
    <property type="entry name" value="MFS general substrate transporter like domains"/>
    <property type="match status" value="1"/>
</dbReference>
<dbReference type="GO" id="GO:0022857">
    <property type="term" value="F:transmembrane transporter activity"/>
    <property type="evidence" value="ECO:0007669"/>
    <property type="project" value="InterPro"/>
</dbReference>
<evidence type="ECO:0000259" key="7">
    <source>
        <dbReference type="PROSITE" id="PS50850"/>
    </source>
</evidence>
<keyword evidence="5 6" id="KW-0472">Membrane</keyword>
<dbReference type="Pfam" id="PF07690">
    <property type="entry name" value="MFS_1"/>
    <property type="match status" value="1"/>
</dbReference>
<dbReference type="PANTHER" id="PTHR43124">
    <property type="entry name" value="PURINE EFFLUX PUMP PBUE"/>
    <property type="match status" value="1"/>
</dbReference>
<evidence type="ECO:0000256" key="4">
    <source>
        <dbReference type="ARBA" id="ARBA00022989"/>
    </source>
</evidence>
<feature type="transmembrane region" description="Helical" evidence="6">
    <location>
        <begin position="308"/>
        <end position="331"/>
    </location>
</feature>